<organism evidence="2 3">
    <name type="scientific">Ancylostoma ceylanicum</name>
    <dbReference type="NCBI Taxonomy" id="53326"/>
    <lineage>
        <taxon>Eukaryota</taxon>
        <taxon>Metazoa</taxon>
        <taxon>Ecdysozoa</taxon>
        <taxon>Nematoda</taxon>
        <taxon>Chromadorea</taxon>
        <taxon>Rhabditida</taxon>
        <taxon>Rhabditina</taxon>
        <taxon>Rhabditomorpha</taxon>
        <taxon>Strongyloidea</taxon>
        <taxon>Ancylostomatidae</taxon>
        <taxon>Ancylostomatinae</taxon>
        <taxon>Ancylostoma</taxon>
    </lineage>
</organism>
<feature type="compositionally biased region" description="Basic and acidic residues" evidence="1">
    <location>
        <begin position="61"/>
        <end position="72"/>
    </location>
</feature>
<dbReference type="AlphaFoldDB" id="A0A016RXY8"/>
<dbReference type="Proteomes" id="UP000024635">
    <property type="component" value="Unassembled WGS sequence"/>
</dbReference>
<sequence length="72" mass="8185">MVTGYRTDKLRESRLRWYGDVLCAEKGTVCKVGFDLDVSGKRPRVHPDQAHGVAKRRQRTSKADPATKRNKS</sequence>
<evidence type="ECO:0000313" key="2">
    <source>
        <dbReference type="EMBL" id="EYB83250.1"/>
    </source>
</evidence>
<evidence type="ECO:0000313" key="3">
    <source>
        <dbReference type="Proteomes" id="UP000024635"/>
    </source>
</evidence>
<accession>A0A016RXY8</accession>
<proteinExistence type="predicted"/>
<gene>
    <name evidence="2" type="primary">Acey_s0339.g2956</name>
    <name evidence="2" type="ORF">Y032_0339g2956</name>
</gene>
<evidence type="ECO:0000256" key="1">
    <source>
        <dbReference type="SAM" id="MobiDB-lite"/>
    </source>
</evidence>
<reference evidence="3" key="1">
    <citation type="journal article" date="2015" name="Nat. Genet.">
        <title>The genome and transcriptome of the zoonotic hookworm Ancylostoma ceylanicum identify infection-specific gene families.</title>
        <authorList>
            <person name="Schwarz E.M."/>
            <person name="Hu Y."/>
            <person name="Antoshechkin I."/>
            <person name="Miller M.M."/>
            <person name="Sternberg P.W."/>
            <person name="Aroian R.V."/>
        </authorList>
    </citation>
    <scope>NUCLEOTIDE SEQUENCE</scope>
    <source>
        <strain evidence="3">HY135</strain>
    </source>
</reference>
<keyword evidence="3" id="KW-1185">Reference proteome</keyword>
<name>A0A016RXY8_9BILA</name>
<feature type="region of interest" description="Disordered" evidence="1">
    <location>
        <begin position="40"/>
        <end position="72"/>
    </location>
</feature>
<dbReference type="EMBL" id="JARK01001675">
    <property type="protein sequence ID" value="EYB83250.1"/>
    <property type="molecule type" value="Genomic_DNA"/>
</dbReference>
<comment type="caution">
    <text evidence="2">The sequence shown here is derived from an EMBL/GenBank/DDBJ whole genome shotgun (WGS) entry which is preliminary data.</text>
</comment>
<protein>
    <submittedName>
        <fullName evidence="2">Uncharacterized protein</fullName>
    </submittedName>
</protein>